<dbReference type="eggNOG" id="COG4796">
    <property type="taxonomic scope" value="Bacteria"/>
</dbReference>
<evidence type="ECO:0000256" key="4">
    <source>
        <dbReference type="ARBA" id="ARBA00022729"/>
    </source>
</evidence>
<dbReference type="InterPro" id="IPR004846">
    <property type="entry name" value="T2SS/T3SS_dom"/>
</dbReference>
<keyword evidence="4 9" id="KW-0732">Signal</keyword>
<evidence type="ECO:0000256" key="3">
    <source>
        <dbReference type="ARBA" id="ARBA00022692"/>
    </source>
</evidence>
<organism evidence="13 14">
    <name type="scientific">Desulfurobacterium thermolithotrophum (strain DSM 11699 / BSA)</name>
    <dbReference type="NCBI Taxonomy" id="868864"/>
    <lineage>
        <taxon>Bacteria</taxon>
        <taxon>Pseudomonadati</taxon>
        <taxon>Aquificota</taxon>
        <taxon>Aquificia</taxon>
        <taxon>Desulfurobacteriales</taxon>
        <taxon>Desulfurobacteriaceae</taxon>
        <taxon>Desulfurobacterium</taxon>
    </lineage>
</organism>
<evidence type="ECO:0000256" key="6">
    <source>
        <dbReference type="ARBA" id="ARBA00023237"/>
    </source>
</evidence>
<keyword evidence="5" id="KW-0472">Membrane</keyword>
<evidence type="ECO:0000313" key="14">
    <source>
        <dbReference type="Proteomes" id="UP000007102"/>
    </source>
</evidence>
<dbReference type="STRING" id="868864.Dester_0379"/>
<evidence type="ECO:0000259" key="12">
    <source>
        <dbReference type="Pfam" id="PF21305"/>
    </source>
</evidence>
<comment type="subcellular location">
    <subcellularLocation>
        <location evidence="8">Cell outer membrane</location>
    </subcellularLocation>
    <subcellularLocation>
        <location evidence="1">Membrane</location>
    </subcellularLocation>
</comment>
<evidence type="ECO:0000259" key="11">
    <source>
        <dbReference type="Pfam" id="PF03958"/>
    </source>
</evidence>
<name>F0S2G2_DESTD</name>
<dbReference type="AlphaFoldDB" id="F0S2G2"/>
<dbReference type="PRINTS" id="PR00811">
    <property type="entry name" value="BCTERIALGSPD"/>
</dbReference>
<protein>
    <submittedName>
        <fullName evidence="13">Type II and III secretion system protein</fullName>
    </submittedName>
</protein>
<dbReference type="Pfam" id="PF03958">
    <property type="entry name" value="Secretin_N"/>
    <property type="match status" value="1"/>
</dbReference>
<keyword evidence="2 8" id="KW-0813">Transport</keyword>
<gene>
    <name evidence="13" type="ordered locus">Dester_0379</name>
</gene>
<feature type="domain" description="Type II/III secretion system secretin-like" evidence="10">
    <location>
        <begin position="478"/>
        <end position="642"/>
    </location>
</feature>
<accession>F0S2G2</accession>
<evidence type="ECO:0000256" key="2">
    <source>
        <dbReference type="ARBA" id="ARBA00022448"/>
    </source>
</evidence>
<evidence type="ECO:0000256" key="1">
    <source>
        <dbReference type="ARBA" id="ARBA00004370"/>
    </source>
</evidence>
<dbReference type="GO" id="GO:0009306">
    <property type="term" value="P:protein secretion"/>
    <property type="evidence" value="ECO:0007669"/>
    <property type="project" value="InterPro"/>
</dbReference>
<dbReference type="Proteomes" id="UP000007102">
    <property type="component" value="Chromosome"/>
</dbReference>
<dbReference type="KEGG" id="dte:Dester_0379"/>
<dbReference type="InterPro" id="IPR013355">
    <property type="entry name" value="Pilus_4_PilQ"/>
</dbReference>
<feature type="chain" id="PRO_5003259981" evidence="9">
    <location>
        <begin position="20"/>
        <end position="642"/>
    </location>
</feature>
<dbReference type="Pfam" id="PF00263">
    <property type="entry name" value="Secretin"/>
    <property type="match status" value="1"/>
</dbReference>
<dbReference type="Gene3D" id="3.55.50.30">
    <property type="match status" value="1"/>
</dbReference>
<keyword evidence="6" id="KW-0998">Cell outer membrane</keyword>
<dbReference type="HOGENOM" id="CLU_006756_0_2_0"/>
<feature type="domain" description="GspD-like N0" evidence="12">
    <location>
        <begin position="238"/>
        <end position="291"/>
    </location>
</feature>
<dbReference type="InParanoid" id="F0S2G2"/>
<evidence type="ECO:0000259" key="10">
    <source>
        <dbReference type="Pfam" id="PF00263"/>
    </source>
</evidence>
<dbReference type="EMBL" id="CP002543">
    <property type="protein sequence ID" value="ADY73034.1"/>
    <property type="molecule type" value="Genomic_DNA"/>
</dbReference>
<dbReference type="GO" id="GO:0009279">
    <property type="term" value="C:cell outer membrane"/>
    <property type="evidence" value="ECO:0007669"/>
    <property type="project" value="UniProtKB-SubCell"/>
</dbReference>
<evidence type="ECO:0000313" key="13">
    <source>
        <dbReference type="EMBL" id="ADY73034.1"/>
    </source>
</evidence>
<evidence type="ECO:0000256" key="5">
    <source>
        <dbReference type="ARBA" id="ARBA00023136"/>
    </source>
</evidence>
<reference evidence="14" key="2">
    <citation type="submission" date="2011-02" db="EMBL/GenBank/DDBJ databases">
        <title>The complete genome of Desulfurobacterium thermolithotrophum DSM 11699.</title>
        <authorList>
            <consortium name="US DOE Joint Genome Institute (JGI-PGF)"/>
            <person name="Lucas S."/>
            <person name="Copeland A."/>
            <person name="Lapidus A."/>
            <person name="Bruce D."/>
            <person name="Goodwin L."/>
            <person name="Pitluck S."/>
            <person name="Kyrpides N."/>
            <person name="Mavromatis K."/>
            <person name="Pagani I."/>
            <person name="Ivanova N."/>
            <person name="Mikhailova N."/>
            <person name="Daligault H."/>
            <person name="Detter J.C."/>
            <person name="Tapia R."/>
            <person name="Han C."/>
            <person name="Land M."/>
            <person name="Hauser L."/>
            <person name="Markowitz V."/>
            <person name="Cheng J.-F."/>
            <person name="Hugenholtz P."/>
            <person name="Woyke T."/>
            <person name="Wu D."/>
            <person name="Spring S."/>
            <person name="Brambilla E."/>
            <person name="Klenk H.-P."/>
            <person name="Eisen J.A."/>
        </authorList>
    </citation>
    <scope>NUCLEOTIDE SEQUENCE [LARGE SCALE GENOMIC DNA]</scope>
    <source>
        <strain evidence="14">DSM 11699 / BSA</strain>
    </source>
</reference>
<dbReference type="InterPro" id="IPR001775">
    <property type="entry name" value="GspD/PilQ"/>
</dbReference>
<dbReference type="PANTHER" id="PTHR30604:SF1">
    <property type="entry name" value="DNA UTILIZATION PROTEIN HOFQ"/>
    <property type="match status" value="1"/>
</dbReference>
<keyword evidence="14" id="KW-1185">Reference proteome</keyword>
<comment type="similarity">
    <text evidence="7">Belongs to the bacterial secretin family.</text>
</comment>
<evidence type="ECO:0000256" key="7">
    <source>
        <dbReference type="RuleBase" id="RU004003"/>
    </source>
</evidence>
<feature type="domain" description="NolW-like" evidence="11">
    <location>
        <begin position="322"/>
        <end position="385"/>
    </location>
</feature>
<evidence type="ECO:0000256" key="8">
    <source>
        <dbReference type="RuleBase" id="RU004004"/>
    </source>
</evidence>
<keyword evidence="3" id="KW-0812">Transmembrane</keyword>
<dbReference type="InterPro" id="IPR051808">
    <property type="entry name" value="Type_IV_pilus_biogenesis"/>
</dbReference>
<sequence>MSKWLIPVLLLSVSTIANAGTITELNAIYDKNIFEISFQKKGNCEVVPLIKDNKEISVKLENCTLNRSFTIGERGDLIKKVTIKPIGRDTIVDFKLKKTARLESLSEKNLIRLKIIPSDIVRPNISLKKFSKGEILDINLIKNPANIFYKKSANTYIIDISGLKLKNFTISPNSKLIKNIEVFSNSQGSTIKVHLVKSSPAEIVVKDNKVKLKIFEMSVPTKTSFNSLNPTNKKYISLKFNNADVRSVVKAIANIAGINIVFDPEVKGTVSIDFEKPVFWKDALEAVLTPLGLTYKETENYMRILPKTKIIKQELQEPTKTYIVNLNYANAEEIEKEIKELVKKLDKRERITVNKSTNSLLLTVTKKHYQEIMNLLKKLDKPMKQVIVKAKIVQISTSAAKDFGFGWLIGGYNHMGTPPSSYITGSYGFGLGSNTGVLPFINETSYSSLYNIPVGESTLALGILNKSQNLKVEIALKALQLDGNAKIVSSPEVLTLNNQEATIEQGIEIPYRESTVASGGATTYTVSFKRASLILKVKPHITNNNEIILDLEVRKDSPNYEHVALTGSNEPAIDTRNVKSRIKVANGNTIVIGGIYEKEKSKSKTGVPVISNIPLLGWLFKQESVKFTEKNLLIFITPKVVE</sequence>
<dbReference type="Pfam" id="PF21305">
    <property type="entry name" value="type_II_gspD_N0"/>
    <property type="match status" value="1"/>
</dbReference>
<dbReference type="Gene3D" id="3.30.1370.120">
    <property type="match status" value="1"/>
</dbReference>
<dbReference type="PANTHER" id="PTHR30604">
    <property type="entry name" value="PROTEIN TRANSPORT PROTEIN HOFQ"/>
    <property type="match status" value="1"/>
</dbReference>
<dbReference type="InterPro" id="IPR005644">
    <property type="entry name" value="NolW-like"/>
</dbReference>
<evidence type="ECO:0000256" key="9">
    <source>
        <dbReference type="SAM" id="SignalP"/>
    </source>
</evidence>
<dbReference type="NCBIfam" id="TIGR02515">
    <property type="entry name" value="IV_pilus_PilQ"/>
    <property type="match status" value="1"/>
</dbReference>
<reference evidence="13 14" key="1">
    <citation type="journal article" date="2011" name="Stand. Genomic Sci.">
        <title>Complete genome sequence of the thermophilic sulfur-reducer Desulfurobacterium thermolithotrophum type strain (BSA(T)) from a deep-sea hydrothermal vent.</title>
        <authorList>
            <person name="Goker M."/>
            <person name="Daligault H."/>
            <person name="Mwirichia R."/>
            <person name="Lapidus A."/>
            <person name="Lucas S."/>
            <person name="Deshpande S."/>
            <person name="Pagani I."/>
            <person name="Tapia R."/>
            <person name="Cheng J.F."/>
            <person name="Goodwin L."/>
            <person name="Pitluck S."/>
            <person name="Liolios K."/>
            <person name="Ivanova N."/>
            <person name="Mavromatis K."/>
            <person name="Mikhailova N."/>
            <person name="Pati A."/>
            <person name="Chen A."/>
            <person name="Palaniappan K."/>
            <person name="Han C."/>
            <person name="Land M."/>
            <person name="Hauser L."/>
            <person name="Pan C."/>
            <person name="Brambilla E.M."/>
            <person name="Rohde M."/>
            <person name="Spring S."/>
            <person name="Sikorski J."/>
            <person name="Wirth R."/>
            <person name="Detter J.C."/>
            <person name="Woyke T."/>
            <person name="Bristow J."/>
            <person name="Eisen J.A."/>
            <person name="Markowitz V."/>
            <person name="Hugenholtz P."/>
            <person name="Kyrpides N.C."/>
            <person name="Klenk H.P."/>
        </authorList>
    </citation>
    <scope>NUCLEOTIDE SEQUENCE [LARGE SCALE GENOMIC DNA]</scope>
    <source>
        <strain evidence="14">DSM 11699 / BSA</strain>
    </source>
</reference>
<dbReference type="OrthoDB" id="9779724at2"/>
<dbReference type="RefSeq" id="WP_013637992.1">
    <property type="nucleotide sequence ID" value="NC_015185.1"/>
</dbReference>
<proteinExistence type="inferred from homology"/>
<dbReference type="PRINTS" id="PR01032">
    <property type="entry name" value="PHAGEIV"/>
</dbReference>
<dbReference type="InterPro" id="IPR038591">
    <property type="entry name" value="NolW-like_sf"/>
</dbReference>
<feature type="signal peptide" evidence="9">
    <location>
        <begin position="1"/>
        <end position="19"/>
    </location>
</feature>
<dbReference type="InterPro" id="IPR049371">
    <property type="entry name" value="GspD-like_N0"/>
</dbReference>
<dbReference type="FunCoup" id="F0S2G2">
    <property type="interactions" value="57"/>
</dbReference>